<proteinExistence type="predicted"/>
<evidence type="ECO:0000313" key="2">
    <source>
        <dbReference type="EMBL" id="OSC21531.1"/>
    </source>
</evidence>
<protein>
    <recommendedName>
        <fullName evidence="4">Transposase</fullName>
    </recommendedName>
</protein>
<evidence type="ECO:0008006" key="4">
    <source>
        <dbReference type="Google" id="ProtNLM"/>
    </source>
</evidence>
<comment type="caution">
    <text evidence="2">The sequence shown here is derived from an EMBL/GenBank/DDBJ whole genome shotgun (WGS) entry which is preliminary data.</text>
</comment>
<sequence length="620" mass="69041">MWVASDGELEAAERAANVEVGDSTRITVHTMGVHYRWQLPDILRQQLRLAHDLREDLVSLQLAYDEDIKEIWSSYPSVAAAEVQVAAAEERVESAAAALKAARIAARDKLVDSPLAHQLRDARAALRSARQLRRDAIAEVKDAAAQRRRDRGAQLAADQKSLYRRYCQSPTGDQLFWATFNYIVDQHKVAVRRIQQQRAQHKPATLRHHRFDGTGTIAVQLQRTTGRPPRTPLVVADPAGRYHNVLHMPWIRPQQWAEMTRAEKRRAGRVTVRLRCGSTGSQPQWIDVPVQAHRWLPAEADIVGAQLTLTRVGADLRAQLSITARIPHAVATERSDRPSVAIHLGWQTGEGGTVVAHWRATEPITIPRRLAHVIVPVTEGVSGRIIAPAVIAARLQRHSQTASTRDLALDSVRSKLTDWLDEHGPIPHPGRPDEQLTAAAVAQWRSPARFAALALHWRDSGTEMATQLEAWRRSDRLRWQQQGHGRSRARGYRDDLWRQVAHTLVSQCGRIVVDDTNVAAVTRGALERTALPTDRQREIDRRREHAAPGLLRQAIIAAAARDAVPITVVPAAGLSRIHAGCGHENPAETQKRSGVLTCRACGRTYDPDLSATVLMLERAR</sequence>
<feature type="coiled-coil region" evidence="1">
    <location>
        <begin position="78"/>
        <end position="146"/>
    </location>
</feature>
<accession>A0A1X2KIJ3</accession>
<reference evidence="2 3" key="1">
    <citation type="submission" date="2017-04" db="EMBL/GenBank/DDBJ databases">
        <title>The new phylogeny of genus Mycobacterium.</title>
        <authorList>
            <person name="Tortoli E."/>
            <person name="Trovato A."/>
            <person name="Cirillo D.M."/>
        </authorList>
    </citation>
    <scope>NUCLEOTIDE SEQUENCE [LARGE SCALE GENOMIC DNA]</scope>
    <source>
        <strain evidence="2 3">DSM 45247</strain>
    </source>
</reference>
<evidence type="ECO:0000313" key="3">
    <source>
        <dbReference type="Proteomes" id="UP000242320"/>
    </source>
</evidence>
<dbReference type="Proteomes" id="UP000242320">
    <property type="component" value="Unassembled WGS sequence"/>
</dbReference>
<dbReference type="EMBL" id="NCXM01000051">
    <property type="protein sequence ID" value="OSC21531.1"/>
    <property type="molecule type" value="Genomic_DNA"/>
</dbReference>
<evidence type="ECO:0000256" key="1">
    <source>
        <dbReference type="SAM" id="Coils"/>
    </source>
</evidence>
<keyword evidence="1" id="KW-0175">Coiled coil</keyword>
<dbReference type="AlphaFoldDB" id="A0A1X2KIJ3"/>
<keyword evidence="3" id="KW-1185">Reference proteome</keyword>
<name>A0A1X2KIJ3_9MYCO</name>
<gene>
    <name evidence="2" type="ORF">B8W69_28420</name>
</gene>
<organism evidence="2 3">
    <name type="scientific">Mycolicibacterium vulneris</name>
    <dbReference type="NCBI Taxonomy" id="547163"/>
    <lineage>
        <taxon>Bacteria</taxon>
        <taxon>Bacillati</taxon>
        <taxon>Actinomycetota</taxon>
        <taxon>Actinomycetes</taxon>
        <taxon>Mycobacteriales</taxon>
        <taxon>Mycobacteriaceae</taxon>
        <taxon>Mycolicibacterium</taxon>
    </lineage>
</organism>